<accession>A0ACB7GRD3</accession>
<gene>
    <name evidence="1" type="ORF">MANES_12G146500v8</name>
</gene>
<evidence type="ECO:0000313" key="2">
    <source>
        <dbReference type="Proteomes" id="UP000091857"/>
    </source>
</evidence>
<reference evidence="2" key="1">
    <citation type="journal article" date="2016" name="Nat. Biotechnol.">
        <title>Sequencing wild and cultivated cassava and related species reveals extensive interspecific hybridization and genetic diversity.</title>
        <authorList>
            <person name="Bredeson J.V."/>
            <person name="Lyons J.B."/>
            <person name="Prochnik S.E."/>
            <person name="Wu G.A."/>
            <person name="Ha C.M."/>
            <person name="Edsinger-Gonzales E."/>
            <person name="Grimwood J."/>
            <person name="Schmutz J."/>
            <person name="Rabbi I.Y."/>
            <person name="Egesi C."/>
            <person name="Nauluvula P."/>
            <person name="Lebot V."/>
            <person name="Ndunguru J."/>
            <person name="Mkamilo G."/>
            <person name="Bart R.S."/>
            <person name="Setter T.L."/>
            <person name="Gleadow R.M."/>
            <person name="Kulakow P."/>
            <person name="Ferguson M.E."/>
            <person name="Rounsley S."/>
            <person name="Rokhsar D.S."/>
        </authorList>
    </citation>
    <scope>NUCLEOTIDE SEQUENCE [LARGE SCALE GENOMIC DNA]</scope>
    <source>
        <strain evidence="2">cv. AM560-2</strain>
    </source>
</reference>
<sequence>MVMAAELQSSHRTHKVLTELEMVAAQQLMQLSDEDNSNSINRNSKNKINNCDDNEEESFDRSSQDEITSKKKIEEIFGKEEEFIIIQRPKKRRFRSLQSIYEATKPLNVRHGKINHREVRHSKET</sequence>
<name>A0ACB7GRD3_MANES</name>
<keyword evidence="2" id="KW-1185">Reference proteome</keyword>
<organism evidence="1 2">
    <name type="scientific">Manihot esculenta</name>
    <name type="common">Cassava</name>
    <name type="synonym">Jatropha manihot</name>
    <dbReference type="NCBI Taxonomy" id="3983"/>
    <lineage>
        <taxon>Eukaryota</taxon>
        <taxon>Viridiplantae</taxon>
        <taxon>Streptophyta</taxon>
        <taxon>Embryophyta</taxon>
        <taxon>Tracheophyta</taxon>
        <taxon>Spermatophyta</taxon>
        <taxon>Magnoliopsida</taxon>
        <taxon>eudicotyledons</taxon>
        <taxon>Gunneridae</taxon>
        <taxon>Pentapetalae</taxon>
        <taxon>rosids</taxon>
        <taxon>fabids</taxon>
        <taxon>Malpighiales</taxon>
        <taxon>Euphorbiaceae</taxon>
        <taxon>Crotonoideae</taxon>
        <taxon>Manihoteae</taxon>
        <taxon>Manihot</taxon>
    </lineage>
</organism>
<evidence type="ECO:0000313" key="1">
    <source>
        <dbReference type="EMBL" id="KAG8642947.1"/>
    </source>
</evidence>
<proteinExistence type="predicted"/>
<comment type="caution">
    <text evidence="1">The sequence shown here is derived from an EMBL/GenBank/DDBJ whole genome shotgun (WGS) entry which is preliminary data.</text>
</comment>
<protein>
    <submittedName>
        <fullName evidence="1">Uncharacterized protein</fullName>
    </submittedName>
</protein>
<dbReference type="EMBL" id="CM004398">
    <property type="protein sequence ID" value="KAG8642947.1"/>
    <property type="molecule type" value="Genomic_DNA"/>
</dbReference>
<dbReference type="Proteomes" id="UP000091857">
    <property type="component" value="Chromosome 12"/>
</dbReference>